<accession>A0A1I6VIB4</accession>
<dbReference type="EMBL" id="FOZU01000026">
    <property type="protein sequence ID" value="SFT13400.1"/>
    <property type="molecule type" value="Genomic_DNA"/>
</dbReference>
<evidence type="ECO:0000313" key="1">
    <source>
        <dbReference type="EMBL" id="SFT13400.1"/>
    </source>
</evidence>
<keyword evidence="2" id="KW-1185">Reference proteome</keyword>
<sequence length="128" mass="15321">MKFEKNYIRTQLMQLGCTDEESPITFTGRYKYTESKDYITLTTIRIYKRDMGKQKTICDHINLKKSSIPHYINFNSSVHNRKVYFVGQVILYEHYGYLRAGIQLVDKPNEIIMWFADSQLNFNKLKYQ</sequence>
<organism evidence="1 2">
    <name type="scientific">Acinetobacter bohemicus</name>
    <dbReference type="NCBI Taxonomy" id="1435036"/>
    <lineage>
        <taxon>Bacteria</taxon>
        <taxon>Pseudomonadati</taxon>
        <taxon>Pseudomonadota</taxon>
        <taxon>Gammaproteobacteria</taxon>
        <taxon>Moraxellales</taxon>
        <taxon>Moraxellaceae</taxon>
        <taxon>Acinetobacter</taxon>
    </lineage>
</organism>
<dbReference type="AlphaFoldDB" id="A0A1I6VIB4"/>
<reference evidence="2" key="1">
    <citation type="submission" date="2016-10" db="EMBL/GenBank/DDBJ databases">
        <authorList>
            <person name="Varghese N."/>
            <person name="Submissions S."/>
        </authorList>
    </citation>
    <scope>NUCLEOTIDE SEQUENCE [LARGE SCALE GENOMIC DNA]</scope>
    <source>
        <strain evidence="2">ANC 5076</strain>
    </source>
</reference>
<name>A0A1I6VIB4_9GAMM</name>
<gene>
    <name evidence="1" type="ORF">SAMN05444586_102633</name>
</gene>
<dbReference type="RefSeq" id="WP_074947305.1">
    <property type="nucleotide sequence ID" value="NZ_FOZU01000026.1"/>
</dbReference>
<evidence type="ECO:0000313" key="2">
    <source>
        <dbReference type="Proteomes" id="UP000182827"/>
    </source>
</evidence>
<dbReference type="Proteomes" id="UP000182827">
    <property type="component" value="Unassembled WGS sequence"/>
</dbReference>
<proteinExistence type="predicted"/>
<protein>
    <submittedName>
        <fullName evidence="1">Uncharacterized protein</fullName>
    </submittedName>
</protein>